<dbReference type="InterPro" id="IPR001387">
    <property type="entry name" value="Cro/C1-type_HTH"/>
</dbReference>
<evidence type="ECO:0000313" key="4">
    <source>
        <dbReference type="Proteomes" id="UP000027822"/>
    </source>
</evidence>
<dbReference type="SUPFAM" id="SSF47413">
    <property type="entry name" value="lambda repressor-like DNA-binding domains"/>
    <property type="match status" value="2"/>
</dbReference>
<keyword evidence="4" id="KW-1185">Reference proteome</keyword>
<dbReference type="OrthoDB" id="2897536at2"/>
<dbReference type="RefSeq" id="WP_034640719.1">
    <property type="nucleotide sequence ID" value="NZ_JOTN01000013.1"/>
</dbReference>
<keyword evidence="1" id="KW-0238">DNA-binding</keyword>
<dbReference type="PANTHER" id="PTHR46558:SF11">
    <property type="entry name" value="HTH-TYPE TRANSCRIPTIONAL REGULATOR XRE"/>
    <property type="match status" value="1"/>
</dbReference>
<evidence type="ECO:0000256" key="1">
    <source>
        <dbReference type="ARBA" id="ARBA00023125"/>
    </source>
</evidence>
<dbReference type="EMBL" id="JOTN01000013">
    <property type="protein sequence ID" value="KEK18603.1"/>
    <property type="molecule type" value="Genomic_DNA"/>
</dbReference>
<dbReference type="Gene3D" id="1.10.260.40">
    <property type="entry name" value="lambda repressor-like DNA-binding domains"/>
    <property type="match status" value="2"/>
</dbReference>
<evidence type="ECO:0000259" key="2">
    <source>
        <dbReference type="PROSITE" id="PS50943"/>
    </source>
</evidence>
<sequence length="140" mass="16830">MDVLETYLDMADKIIIFRKRFNLKQAKIAEMINVSRATVSNYENLRSKIPDNIEHQLKKIFQEYSFEIDYEDLYEEEKFLLYRIRNKLNQIEIAKLLGYNSKYYSHIETGNSPITTQFANRFKSDILNWRENDSPVQYVV</sequence>
<feature type="domain" description="HTH cro/C1-type" evidence="2">
    <location>
        <begin position="14"/>
        <end position="73"/>
    </location>
</feature>
<comment type="caution">
    <text evidence="3">The sequence shown here is derived from an EMBL/GenBank/DDBJ whole genome shotgun (WGS) entry which is preliminary data.</text>
</comment>
<organism evidence="3 4">
    <name type="scientific">Bacillus manliponensis</name>
    <dbReference type="NCBI Taxonomy" id="574376"/>
    <lineage>
        <taxon>Bacteria</taxon>
        <taxon>Bacillati</taxon>
        <taxon>Bacillota</taxon>
        <taxon>Bacilli</taxon>
        <taxon>Bacillales</taxon>
        <taxon>Bacillaceae</taxon>
        <taxon>Bacillus</taxon>
        <taxon>Bacillus cereus group</taxon>
    </lineage>
</organism>
<dbReference type="PANTHER" id="PTHR46558">
    <property type="entry name" value="TRACRIPTIONAL REGULATORY PROTEIN-RELATED-RELATED"/>
    <property type="match status" value="1"/>
</dbReference>
<dbReference type="Pfam" id="PF01381">
    <property type="entry name" value="HTH_3"/>
    <property type="match status" value="1"/>
</dbReference>
<name>A0A073K8L0_9BACI</name>
<dbReference type="CDD" id="cd00093">
    <property type="entry name" value="HTH_XRE"/>
    <property type="match status" value="2"/>
</dbReference>
<evidence type="ECO:0000313" key="3">
    <source>
        <dbReference type="EMBL" id="KEK18603.1"/>
    </source>
</evidence>
<proteinExistence type="predicted"/>
<accession>A0A073K8L0</accession>
<reference evidence="3 4" key="1">
    <citation type="submission" date="2014-06" db="EMBL/GenBank/DDBJ databases">
        <title>Draft genome sequence of Bacillus manliponensis JCM 15802 (MCCC 1A00708).</title>
        <authorList>
            <person name="Lai Q."/>
            <person name="Liu Y."/>
            <person name="Shao Z."/>
        </authorList>
    </citation>
    <scope>NUCLEOTIDE SEQUENCE [LARGE SCALE GENOMIC DNA]</scope>
    <source>
        <strain evidence="3 4">JCM 15802</strain>
    </source>
</reference>
<dbReference type="PROSITE" id="PS50943">
    <property type="entry name" value="HTH_CROC1"/>
    <property type="match status" value="1"/>
</dbReference>
<dbReference type="Proteomes" id="UP000027822">
    <property type="component" value="Unassembled WGS sequence"/>
</dbReference>
<dbReference type="AlphaFoldDB" id="A0A073K8L0"/>
<protein>
    <recommendedName>
        <fullName evidence="2">HTH cro/C1-type domain-containing protein</fullName>
    </recommendedName>
</protein>
<dbReference type="GO" id="GO:0003677">
    <property type="term" value="F:DNA binding"/>
    <property type="evidence" value="ECO:0007669"/>
    <property type="project" value="UniProtKB-KW"/>
</dbReference>
<dbReference type="InterPro" id="IPR010982">
    <property type="entry name" value="Lambda_DNA-bd_dom_sf"/>
</dbReference>
<dbReference type="SMART" id="SM00530">
    <property type="entry name" value="HTH_XRE"/>
    <property type="match status" value="2"/>
</dbReference>
<dbReference type="STRING" id="574376.BAMA_04975"/>
<gene>
    <name evidence="3" type="ORF">BAMA_04975</name>
</gene>